<dbReference type="InterPro" id="IPR041246">
    <property type="entry name" value="Bact_MG10"/>
</dbReference>
<organism evidence="6 7">
    <name type="scientific">Mailhella massiliensis</name>
    <dbReference type="NCBI Taxonomy" id="1903261"/>
    <lineage>
        <taxon>Bacteria</taxon>
        <taxon>Pseudomonadati</taxon>
        <taxon>Thermodesulfobacteriota</taxon>
        <taxon>Desulfovibrionia</taxon>
        <taxon>Desulfovibrionales</taxon>
        <taxon>Desulfovibrionaceae</taxon>
        <taxon>Mailhella</taxon>
    </lineage>
</organism>
<accession>A0A921AXI0</accession>
<feature type="signal peptide" evidence="3">
    <location>
        <begin position="1"/>
        <end position="22"/>
    </location>
</feature>
<evidence type="ECO:0000259" key="5">
    <source>
        <dbReference type="SMART" id="SM01360"/>
    </source>
</evidence>
<dbReference type="Pfam" id="PF00207">
    <property type="entry name" value="A2M"/>
    <property type="match status" value="1"/>
</dbReference>
<feature type="domain" description="Alpha-2-macroglobulin bait region" evidence="4">
    <location>
        <begin position="998"/>
        <end position="1138"/>
    </location>
</feature>
<protein>
    <submittedName>
        <fullName evidence="6">Alpha-2-macroglobulin family protein</fullName>
    </submittedName>
</protein>
<dbReference type="InterPro" id="IPR041203">
    <property type="entry name" value="Bact_A2M_MG5"/>
</dbReference>
<evidence type="ECO:0000256" key="3">
    <source>
        <dbReference type="SAM" id="SignalP"/>
    </source>
</evidence>
<dbReference type="Pfam" id="PF07703">
    <property type="entry name" value="A2M_BRD"/>
    <property type="match status" value="1"/>
</dbReference>
<dbReference type="Proteomes" id="UP000698963">
    <property type="component" value="Unassembled WGS sequence"/>
</dbReference>
<evidence type="ECO:0000313" key="6">
    <source>
        <dbReference type="EMBL" id="HJD98142.1"/>
    </source>
</evidence>
<gene>
    <name evidence="6" type="ORF">K8W16_10920</name>
</gene>
<reference evidence="6" key="1">
    <citation type="journal article" date="2021" name="PeerJ">
        <title>Extensive microbial diversity within the chicken gut microbiome revealed by metagenomics and culture.</title>
        <authorList>
            <person name="Gilroy R."/>
            <person name="Ravi A."/>
            <person name="Getino M."/>
            <person name="Pursley I."/>
            <person name="Horton D.L."/>
            <person name="Alikhan N.F."/>
            <person name="Baker D."/>
            <person name="Gharbi K."/>
            <person name="Hall N."/>
            <person name="Watson M."/>
            <person name="Adriaenssens E.M."/>
            <person name="Foster-Nyarko E."/>
            <person name="Jarju S."/>
            <person name="Secka A."/>
            <person name="Antonio M."/>
            <person name="Oren A."/>
            <person name="Chaudhuri R.R."/>
            <person name="La Ragione R."/>
            <person name="Hildebrand F."/>
            <person name="Pallen M.J."/>
        </authorList>
    </citation>
    <scope>NUCLEOTIDE SEQUENCE</scope>
    <source>
        <strain evidence="6">ChiGjej2B2-19336</strain>
    </source>
</reference>
<dbReference type="InterPro" id="IPR051802">
    <property type="entry name" value="YfhM-like"/>
</dbReference>
<evidence type="ECO:0000256" key="1">
    <source>
        <dbReference type="ARBA" id="ARBA00010556"/>
    </source>
</evidence>
<dbReference type="RefSeq" id="WP_304123637.1">
    <property type="nucleotide sequence ID" value="NZ_DYZA01000226.1"/>
</dbReference>
<reference evidence="6" key="2">
    <citation type="submission" date="2021-09" db="EMBL/GenBank/DDBJ databases">
        <authorList>
            <person name="Gilroy R."/>
        </authorList>
    </citation>
    <scope>NUCLEOTIDE SEQUENCE</scope>
    <source>
        <strain evidence="6">ChiGjej2B2-19336</strain>
    </source>
</reference>
<dbReference type="SUPFAM" id="SSF48239">
    <property type="entry name" value="Terpenoid cyclases/Protein prenyltransferases"/>
    <property type="match status" value="1"/>
</dbReference>
<name>A0A921AXI0_9BACT</name>
<evidence type="ECO:0000256" key="2">
    <source>
        <dbReference type="ARBA" id="ARBA00022729"/>
    </source>
</evidence>
<dbReference type="Gene3D" id="1.50.10.20">
    <property type="match status" value="1"/>
</dbReference>
<dbReference type="EMBL" id="DYZA01000226">
    <property type="protein sequence ID" value="HJD98142.1"/>
    <property type="molecule type" value="Genomic_DNA"/>
</dbReference>
<dbReference type="Pfam" id="PF17973">
    <property type="entry name" value="bMG10"/>
    <property type="match status" value="1"/>
</dbReference>
<comment type="caution">
    <text evidence="6">The sequence shown here is derived from an EMBL/GenBank/DDBJ whole genome shotgun (WGS) entry which is preliminary data.</text>
</comment>
<dbReference type="PANTHER" id="PTHR40094:SF1">
    <property type="entry name" value="UBIQUITIN DOMAIN-CONTAINING PROTEIN"/>
    <property type="match status" value="1"/>
</dbReference>
<dbReference type="InterPro" id="IPR002890">
    <property type="entry name" value="MG2"/>
</dbReference>
<dbReference type="Pfam" id="PF17972">
    <property type="entry name" value="bMG5"/>
    <property type="match status" value="1"/>
</dbReference>
<sequence length="1858" mass="200914">MRYRTALLTVLLLCCMVVPAFGASRVAPAYVRAVVTAPLEGSDALRLYLEPDEPLCRKAYGREWASRCAVSPGRDGAPVAGVGLSPDIPGDWRWEGDSAFVFRPKEPWPENTAFTISLSESFLPARAKLSRTRLSFSTPPLAVLRMEGALWVDPDLAGERAVSFDISFTTPPDRSMIERDAVISVSDKALRLGTPEFVWSGGASCLVKARVLSLAGEPSQVTLSLPGVAGEVRGDGTAWEVPEGRAVAAQQVTVPGKSTLFTVRRAFFEAARDENLAGEYHLTLETTLLVKPDAVVRALKAVQLPRSMEESAYSSTVWTAAPVIDNETLSRAKAVRVELLQSADAPADRMSFRVMAEPGAYVLFDLPEGFGPSEEYSLARPWREVFHAAPFRPELDFLQPGNVLALGGERKLDIHSSGLTSIRWRTQRVLDPYLGFLAAMPSPFSDAILPLDAVTDSREGVLSLSRTQPGVPQFSVLDVTPLLKGGHGLMRLELTGMDGDRPVARAERFLLVTDMGMIVKKGADGGRDVFVCSLSRGEPVAGAVVRILGANGQPVAEAVSDARGRAHLPSVSGLAREKRPVAVTALSRGREGEDMAWLSLDDYSRQVDVSRFPTQGQTSHADGVNAYVFSQRGIFRPGETLRFGMLLRRGNWQELPADMPFVAEILDPAERTLLERHFTVGPDGLAELAWKLPEDAPSGRYRLNVRTPDKQGMDVVLGSAAVRVEEFQPDTMELSLSLDPAPGRGWLEASTAQVKVFLRNLYGMPAADRRLRGRLSVWPAPLSFPGYGDFTFHDAMPYQGSPLTLELGELRTDAKGCAVLPLPLEKLRGGTLHCHVLVEGFEAGGGRSVSEELDFLLSPLQSVLGFRPTGTGGNLDFIPQGSEAGLEFLALGPDLARVDPGELSFQVSERRYVTSLVTDREGRYRYEETPVLRVVAGEGKRVDAEGRLVFTLPTGQSGEYLLSVRDKQGRVMAQTPFTVAGNSDLRLAGRKKLPSGTLRMHLEKTELTSGEKTRFFLSAPYEGTGLVTFERDGVEAWRWFRAPAGDSVQEIEVPAGFEGRAYVHVSLVRSLSSKDVFMQPYVFSVVPVSVNVARRDMGLKMTVPSGPVLPGSVITASLFSRHEGKALIFAVDEGVLSLTAFPTPDPLRYLLDDRALEVETMQMFDLLMPEHGSFRMPAFGGDMGMAGGRFHNPFKRKDEPPMSWWLGLVDVKQGENAVEIPVPGYYNGTVRVMAVAASPQAAGSADARVEVRAPVVVTPQLPLMASPGDVFEAAVAVANHTGAPLKAGLSLDFDAALRVLEGPPSSLDVAPGEEVVLPFRVEVGDTPGNAQARFTVKGEGILAEREASLSVRPASPLRESLKAGVASSSMALSTGRSLYPYDAKGSASVSALPLPALRGLVRYLEIYPYGCVEQRISRAMPFALLMNRPELLSEASRPPEEARRMVRDRLNEAVRAIQGALQWRGVSPWPGGEPEVLVTAYAADFLLTLHEAGAALPGGLLSEVMGALEKVLDRVPSSLEEGRAQAYGLWVLTREGHITTQALSQLVDQLEERFPAWREDVASSLVAACCAVMRMNDDAARLIALYRRPGAGFRGDTLDALAAQALRVSVVARHFPALLENMRSALAEELVDATGGGRYVSLSAALAVRALLDLEQAAPVPQGVSLRCTAMQSGFEEDSFLPKELHGMLTLSAPGCASYELTMPEGGIPLYFEVSDQGYDRNVPEGALSEGMEVTRSYLDGEGNVVTKVRQGDVVTVSVTARAHGGVLKDVAVVDLLPGGFEMELAAPVKMENTPDGRADRREDRMIFFTSLGTEPSTFTYAVRAVNKGVYALPAVQAEAMYNRSVHAHSPGGKVIVE</sequence>
<dbReference type="SMART" id="SM01359">
    <property type="entry name" value="A2M_N_2"/>
    <property type="match status" value="1"/>
</dbReference>
<keyword evidence="2 3" id="KW-0732">Signal</keyword>
<dbReference type="PANTHER" id="PTHR40094">
    <property type="entry name" value="ALPHA-2-MACROGLOBULIN HOMOLOG"/>
    <property type="match status" value="1"/>
</dbReference>
<proteinExistence type="inferred from homology"/>
<dbReference type="InterPro" id="IPR001599">
    <property type="entry name" value="Macroglobln_a2"/>
</dbReference>
<dbReference type="Gene3D" id="2.60.40.3710">
    <property type="match status" value="1"/>
</dbReference>
<dbReference type="InterPro" id="IPR021868">
    <property type="entry name" value="Alpha_2_Macroglob_MG3"/>
</dbReference>
<feature type="chain" id="PRO_5036989176" evidence="3">
    <location>
        <begin position="23"/>
        <end position="1858"/>
    </location>
</feature>
<dbReference type="Pfam" id="PF01835">
    <property type="entry name" value="MG2"/>
    <property type="match status" value="1"/>
</dbReference>
<dbReference type="Pfam" id="PF11974">
    <property type="entry name" value="bMG3"/>
    <property type="match status" value="1"/>
</dbReference>
<dbReference type="SMART" id="SM01360">
    <property type="entry name" value="A2M"/>
    <property type="match status" value="1"/>
</dbReference>
<comment type="similarity">
    <text evidence="1">Belongs to the protease inhibitor I39 (alpha-2-macroglobulin) family. Bacterial alpha-2-macroglobulin subfamily.</text>
</comment>
<evidence type="ECO:0000313" key="7">
    <source>
        <dbReference type="Proteomes" id="UP000698963"/>
    </source>
</evidence>
<evidence type="ECO:0000259" key="4">
    <source>
        <dbReference type="SMART" id="SM01359"/>
    </source>
</evidence>
<dbReference type="InterPro" id="IPR011625">
    <property type="entry name" value="A2M_N_BRD"/>
</dbReference>
<feature type="domain" description="Alpha-2-macroglobulin" evidence="5">
    <location>
        <begin position="1203"/>
        <end position="1291"/>
    </location>
</feature>
<dbReference type="GO" id="GO:0004866">
    <property type="term" value="F:endopeptidase inhibitor activity"/>
    <property type="evidence" value="ECO:0007669"/>
    <property type="project" value="InterPro"/>
</dbReference>
<dbReference type="Gene3D" id="2.60.40.1930">
    <property type="match status" value="1"/>
</dbReference>
<dbReference type="InterPro" id="IPR008930">
    <property type="entry name" value="Terpenoid_cyclase/PrenylTrfase"/>
</dbReference>